<protein>
    <recommendedName>
        <fullName evidence="1">LysM domain-containing protein</fullName>
    </recommendedName>
</protein>
<dbReference type="SUPFAM" id="SSF54106">
    <property type="entry name" value="LysM domain"/>
    <property type="match status" value="1"/>
</dbReference>
<dbReference type="OrthoDB" id="5084290at2"/>
<evidence type="ECO:0000313" key="2">
    <source>
        <dbReference type="EMBL" id="OKL55194.1"/>
    </source>
</evidence>
<evidence type="ECO:0000259" key="1">
    <source>
        <dbReference type="PROSITE" id="PS51782"/>
    </source>
</evidence>
<dbReference type="SMART" id="SM00257">
    <property type="entry name" value="LysM"/>
    <property type="match status" value="1"/>
</dbReference>
<organism evidence="2 3">
    <name type="scientific">Bowdeniella nasicola</name>
    <dbReference type="NCBI Taxonomy" id="208480"/>
    <lineage>
        <taxon>Bacteria</taxon>
        <taxon>Bacillati</taxon>
        <taxon>Actinomycetota</taxon>
        <taxon>Actinomycetes</taxon>
        <taxon>Actinomycetales</taxon>
        <taxon>Actinomycetaceae</taxon>
        <taxon>Bowdeniella</taxon>
    </lineage>
</organism>
<gene>
    <name evidence="2" type="ORF">BSZ39_00380</name>
</gene>
<dbReference type="Gene3D" id="3.10.350.10">
    <property type="entry name" value="LysM domain"/>
    <property type="match status" value="1"/>
</dbReference>
<dbReference type="RefSeq" id="WP_073715420.1">
    <property type="nucleotide sequence ID" value="NZ_MQVR01000001.1"/>
</dbReference>
<dbReference type="PROSITE" id="PS51782">
    <property type="entry name" value="LYSM"/>
    <property type="match status" value="1"/>
</dbReference>
<evidence type="ECO:0000313" key="3">
    <source>
        <dbReference type="Proteomes" id="UP000185628"/>
    </source>
</evidence>
<sequence length="149" mass="14682">MTALPLAALDELRDTRVFRIVGGTDVEGGRPARRTPVVPASATVIPLPVAAPAAASSVSTKAVRAVVGWAFAAALVIGGAAGVASALNPAPAASDAVVTVAAGDSLWSIAETHGAGTNTRDYVAALIAVNGLSSATIHEGQALTLPKLP</sequence>
<dbReference type="EMBL" id="MQVR01000001">
    <property type="protein sequence ID" value="OKL55194.1"/>
    <property type="molecule type" value="Genomic_DNA"/>
</dbReference>
<dbReference type="Pfam" id="PF01476">
    <property type="entry name" value="LysM"/>
    <property type="match status" value="1"/>
</dbReference>
<dbReference type="CDD" id="cd00118">
    <property type="entry name" value="LysM"/>
    <property type="match status" value="1"/>
</dbReference>
<accession>A0A1Q5Q5V0</accession>
<keyword evidence="3" id="KW-1185">Reference proteome</keyword>
<dbReference type="InterPro" id="IPR036779">
    <property type="entry name" value="LysM_dom_sf"/>
</dbReference>
<comment type="caution">
    <text evidence="2">The sequence shown here is derived from an EMBL/GenBank/DDBJ whole genome shotgun (WGS) entry which is preliminary data.</text>
</comment>
<dbReference type="InterPro" id="IPR018392">
    <property type="entry name" value="LysM"/>
</dbReference>
<dbReference type="Proteomes" id="UP000185628">
    <property type="component" value="Unassembled WGS sequence"/>
</dbReference>
<reference evidence="3" key="1">
    <citation type="submission" date="2016-12" db="EMBL/GenBank/DDBJ databases">
        <authorList>
            <person name="Meng X."/>
        </authorList>
    </citation>
    <scope>NUCLEOTIDE SEQUENCE [LARGE SCALE GENOMIC DNA]</scope>
    <source>
        <strain evidence="3">DSM 19116</strain>
    </source>
</reference>
<dbReference type="AlphaFoldDB" id="A0A1Q5Q5V0"/>
<proteinExistence type="predicted"/>
<name>A0A1Q5Q5V0_9ACTO</name>
<feature type="domain" description="LysM" evidence="1">
    <location>
        <begin position="96"/>
        <end position="145"/>
    </location>
</feature>